<evidence type="ECO:0000256" key="2">
    <source>
        <dbReference type="SAM" id="Phobius"/>
    </source>
</evidence>
<dbReference type="Gene3D" id="3.30.70.270">
    <property type="match status" value="1"/>
</dbReference>
<dbReference type="InterPro" id="IPR000700">
    <property type="entry name" value="PAS-assoc_C"/>
</dbReference>
<dbReference type="SMART" id="SM00091">
    <property type="entry name" value="PAS"/>
    <property type="match status" value="2"/>
</dbReference>
<dbReference type="SMART" id="SM00086">
    <property type="entry name" value="PAC"/>
    <property type="match status" value="2"/>
</dbReference>
<dbReference type="RefSeq" id="WP_273602452.1">
    <property type="nucleotide sequence ID" value="NZ_JAQQXT010000022.1"/>
</dbReference>
<dbReference type="CDD" id="cd00130">
    <property type="entry name" value="PAS"/>
    <property type="match status" value="2"/>
</dbReference>
<dbReference type="EMBL" id="JAQQXT010000022">
    <property type="protein sequence ID" value="MDC8774452.1"/>
    <property type="molecule type" value="Genomic_DNA"/>
</dbReference>
<dbReference type="InterPro" id="IPR029787">
    <property type="entry name" value="Nucleotide_cyclase"/>
</dbReference>
<dbReference type="InterPro" id="IPR001610">
    <property type="entry name" value="PAC"/>
</dbReference>
<dbReference type="SMART" id="SM00052">
    <property type="entry name" value="EAL"/>
    <property type="match status" value="1"/>
</dbReference>
<dbReference type="InterPro" id="IPR000160">
    <property type="entry name" value="GGDEF_dom"/>
</dbReference>
<dbReference type="SUPFAM" id="SSF55785">
    <property type="entry name" value="PYP-like sensor domain (PAS domain)"/>
    <property type="match status" value="2"/>
</dbReference>
<keyword evidence="8" id="KW-1185">Reference proteome</keyword>
<dbReference type="PROSITE" id="PS50112">
    <property type="entry name" value="PAS"/>
    <property type="match status" value="1"/>
</dbReference>
<dbReference type="Pfam" id="PF00990">
    <property type="entry name" value="GGDEF"/>
    <property type="match status" value="1"/>
</dbReference>
<dbReference type="CDD" id="cd01949">
    <property type="entry name" value="GGDEF"/>
    <property type="match status" value="1"/>
</dbReference>
<dbReference type="PROSITE" id="PS50883">
    <property type="entry name" value="EAL"/>
    <property type="match status" value="1"/>
</dbReference>
<dbReference type="PANTHER" id="PTHR44757">
    <property type="entry name" value="DIGUANYLATE CYCLASE DGCP"/>
    <property type="match status" value="1"/>
</dbReference>
<keyword evidence="2" id="KW-0472">Membrane</keyword>
<feature type="domain" description="EAL" evidence="5">
    <location>
        <begin position="499"/>
        <end position="754"/>
    </location>
</feature>
<evidence type="ECO:0000313" key="7">
    <source>
        <dbReference type="EMBL" id="MDC8774452.1"/>
    </source>
</evidence>
<dbReference type="Proteomes" id="UP001221189">
    <property type="component" value="Unassembled WGS sequence"/>
</dbReference>
<dbReference type="PANTHER" id="PTHR44757:SF2">
    <property type="entry name" value="BIOFILM ARCHITECTURE MAINTENANCE PROTEIN MBAA"/>
    <property type="match status" value="1"/>
</dbReference>
<name>A0ABT5KM16_9BURK</name>
<dbReference type="Pfam" id="PF00563">
    <property type="entry name" value="EAL"/>
    <property type="match status" value="1"/>
</dbReference>
<protein>
    <submittedName>
        <fullName evidence="7">EAL domain-containing protein</fullName>
    </submittedName>
</protein>
<proteinExistence type="predicted"/>
<comment type="caution">
    <text evidence="7">The sequence shown here is derived from an EMBL/GenBank/DDBJ whole genome shotgun (WGS) entry which is preliminary data.</text>
</comment>
<dbReference type="InterPro" id="IPR000014">
    <property type="entry name" value="PAS"/>
</dbReference>
<dbReference type="CDD" id="cd01948">
    <property type="entry name" value="EAL"/>
    <property type="match status" value="1"/>
</dbReference>
<evidence type="ECO:0000256" key="1">
    <source>
        <dbReference type="SAM" id="MobiDB-lite"/>
    </source>
</evidence>
<sequence>MMTPATKLDEQAQNEALGDAAELQDQGRLLLTLLWLVALLLPLVVLGLQWLPHPPFGPPDWAIFFAALLALMGLGLGSFASRLRRSEQRLGRVLAQPWLGELIFSAHGLLLEVSPLVARLSGYSAQGLSGRPLSDLLPATEFEDIGDKPTPVLAGELLQTEMRCHDGQMLAIELVINPLPGERWQLLLRDLSEGQRSQQHLRQSDIVFYNAREAIMITDAQACVTAVNPAFTAITGYTAAEVMGLNPHFQNSGRHEAVFFSRMWQSLAERGHWQGEIWNRRKNGELFPSWQTISAVKNSAGQVENYVSLFSDIHSLKNAEERLHHLAHHDALTGLPNRLLFANDLERSIERAKRSGKSIALLFLDLDHFKLINDTMGHAVGDKLLHEIAHRLRNSVRAQDGVARLGGDEFTVSLEDVGGADDVATMAHKIIAALSEPMQLEGNQVTISPSIGIAFYPADGANTEDLTRAADAAMYRAKQQGRKTFAFYSTEIMASSVERVLIERGLRAALSAQQLELYYQPQVDMVTGRIVGMEALLRWHHPERGLVQPDSFIGVAEETGLISEIGEWVIQQGCRQARLWREQGFNLGYLWVNVSPRQILHNGIEDAIAQAMHENQLPGGAIKLGIEITESLLQSMPQSIEVLGKLRALGVRIAIDDFGTGFSSLGLLKQLPIDVIKIDKMFVRHLAVDGDSQAITAAMISMTHTLGMGVVAEGVETAEQLEFLRMQSCDVVQGYLFGAPLCPAEATQLLVKHRLGWPDPPSAEFSPPMPDKGQSDLPGLP</sequence>
<accession>A0ABT5KM16</accession>
<feature type="transmembrane region" description="Helical" evidence="2">
    <location>
        <begin position="29"/>
        <end position="50"/>
    </location>
</feature>
<dbReference type="InterPro" id="IPR001633">
    <property type="entry name" value="EAL_dom"/>
</dbReference>
<feature type="domain" description="PAS" evidence="3">
    <location>
        <begin position="210"/>
        <end position="244"/>
    </location>
</feature>
<feature type="domain" description="PAC" evidence="4">
    <location>
        <begin position="273"/>
        <end position="325"/>
    </location>
</feature>
<dbReference type="Pfam" id="PF13426">
    <property type="entry name" value="PAS_9"/>
    <property type="match status" value="1"/>
</dbReference>
<evidence type="ECO:0000313" key="8">
    <source>
        <dbReference type="Proteomes" id="UP001221189"/>
    </source>
</evidence>
<evidence type="ECO:0000259" key="4">
    <source>
        <dbReference type="PROSITE" id="PS50113"/>
    </source>
</evidence>
<dbReference type="PROSITE" id="PS50113">
    <property type="entry name" value="PAC"/>
    <property type="match status" value="1"/>
</dbReference>
<feature type="transmembrane region" description="Helical" evidence="2">
    <location>
        <begin position="62"/>
        <end position="81"/>
    </location>
</feature>
<dbReference type="Gene3D" id="3.20.20.450">
    <property type="entry name" value="EAL domain"/>
    <property type="match status" value="1"/>
</dbReference>
<feature type="region of interest" description="Disordered" evidence="1">
    <location>
        <begin position="760"/>
        <end position="781"/>
    </location>
</feature>
<evidence type="ECO:0000259" key="6">
    <source>
        <dbReference type="PROSITE" id="PS50887"/>
    </source>
</evidence>
<feature type="domain" description="GGDEF" evidence="6">
    <location>
        <begin position="357"/>
        <end position="490"/>
    </location>
</feature>
<keyword evidence="2" id="KW-1133">Transmembrane helix</keyword>
<dbReference type="SMART" id="SM00267">
    <property type="entry name" value="GGDEF"/>
    <property type="match status" value="1"/>
</dbReference>
<gene>
    <name evidence="7" type="ORF">PRZ03_23050</name>
</gene>
<dbReference type="Gene3D" id="3.30.450.20">
    <property type="entry name" value="PAS domain"/>
    <property type="match status" value="2"/>
</dbReference>
<dbReference type="InterPro" id="IPR035919">
    <property type="entry name" value="EAL_sf"/>
</dbReference>
<dbReference type="SUPFAM" id="SSF141868">
    <property type="entry name" value="EAL domain-like"/>
    <property type="match status" value="1"/>
</dbReference>
<dbReference type="SUPFAM" id="SSF55073">
    <property type="entry name" value="Nucleotide cyclase"/>
    <property type="match status" value="1"/>
</dbReference>
<dbReference type="NCBIfam" id="TIGR00229">
    <property type="entry name" value="sensory_box"/>
    <property type="match status" value="2"/>
</dbReference>
<keyword evidence="2" id="KW-0812">Transmembrane</keyword>
<organism evidence="7 8">
    <name type="scientific">Roseateles albus</name>
    <dbReference type="NCBI Taxonomy" id="2987525"/>
    <lineage>
        <taxon>Bacteria</taxon>
        <taxon>Pseudomonadati</taxon>
        <taxon>Pseudomonadota</taxon>
        <taxon>Betaproteobacteria</taxon>
        <taxon>Burkholderiales</taxon>
        <taxon>Sphaerotilaceae</taxon>
        <taxon>Roseateles</taxon>
    </lineage>
</organism>
<evidence type="ECO:0000259" key="5">
    <source>
        <dbReference type="PROSITE" id="PS50883"/>
    </source>
</evidence>
<evidence type="ECO:0000259" key="3">
    <source>
        <dbReference type="PROSITE" id="PS50112"/>
    </source>
</evidence>
<dbReference type="InterPro" id="IPR052155">
    <property type="entry name" value="Biofilm_reg_signaling"/>
</dbReference>
<reference evidence="7 8" key="1">
    <citation type="submission" date="2022-10" db="EMBL/GenBank/DDBJ databases">
        <title>Paucibacter sp. hw1 Genome sequencing.</title>
        <authorList>
            <person name="Park S."/>
        </authorList>
    </citation>
    <scope>NUCLEOTIDE SEQUENCE [LARGE SCALE GENOMIC DNA]</scope>
    <source>
        <strain evidence="8">hw1</strain>
    </source>
</reference>
<dbReference type="InterPro" id="IPR035965">
    <property type="entry name" value="PAS-like_dom_sf"/>
</dbReference>
<dbReference type="NCBIfam" id="TIGR00254">
    <property type="entry name" value="GGDEF"/>
    <property type="match status" value="1"/>
</dbReference>
<dbReference type="PROSITE" id="PS50887">
    <property type="entry name" value="GGDEF"/>
    <property type="match status" value="1"/>
</dbReference>
<dbReference type="InterPro" id="IPR043128">
    <property type="entry name" value="Rev_trsase/Diguanyl_cyclase"/>
</dbReference>